<feature type="chain" id="PRO_5046581902" description="Porin" evidence="1">
    <location>
        <begin position="23"/>
        <end position="48"/>
    </location>
</feature>
<sequence length="48" mass="5258">MKFFKYSSLAAALMLTMGAAQAGSVEIYGTVDTGLLYTHESFDVKKQH</sequence>
<organism evidence="2 3">
    <name type="scientific">Parasutterella secunda</name>
    <dbReference type="NCBI Taxonomy" id="626947"/>
    <lineage>
        <taxon>Bacteria</taxon>
        <taxon>Pseudomonadati</taxon>
        <taxon>Pseudomonadota</taxon>
        <taxon>Betaproteobacteria</taxon>
        <taxon>Burkholderiales</taxon>
        <taxon>Sutterellaceae</taxon>
        <taxon>Parasutterella</taxon>
    </lineage>
</organism>
<protein>
    <recommendedName>
        <fullName evidence="4">Porin</fullName>
    </recommendedName>
</protein>
<evidence type="ECO:0000313" key="3">
    <source>
        <dbReference type="Proteomes" id="UP000777002"/>
    </source>
</evidence>
<proteinExistence type="predicted"/>
<reference evidence="2 3" key="1">
    <citation type="journal article" date="2021" name="Sci. Rep.">
        <title>The distribution of antibiotic resistance genes in chicken gut microbiota commensals.</title>
        <authorList>
            <person name="Juricova H."/>
            <person name="Matiasovicova J."/>
            <person name="Kubasova T."/>
            <person name="Cejkova D."/>
            <person name="Rychlik I."/>
        </authorList>
    </citation>
    <scope>NUCLEOTIDE SEQUENCE [LARGE SCALE GENOMIC DNA]</scope>
    <source>
        <strain evidence="2 3">An562</strain>
    </source>
</reference>
<keyword evidence="3" id="KW-1185">Reference proteome</keyword>
<dbReference type="Proteomes" id="UP000777002">
    <property type="component" value="Unassembled WGS sequence"/>
</dbReference>
<keyword evidence="1" id="KW-0732">Signal</keyword>
<evidence type="ECO:0008006" key="4">
    <source>
        <dbReference type="Google" id="ProtNLM"/>
    </source>
</evidence>
<evidence type="ECO:0000256" key="1">
    <source>
        <dbReference type="SAM" id="SignalP"/>
    </source>
</evidence>
<accession>A0ABS2GTN7</accession>
<evidence type="ECO:0000313" key="2">
    <source>
        <dbReference type="EMBL" id="MBM6929220.1"/>
    </source>
</evidence>
<name>A0ABS2GTN7_9BURK</name>
<feature type="signal peptide" evidence="1">
    <location>
        <begin position="1"/>
        <end position="22"/>
    </location>
</feature>
<dbReference type="EMBL" id="JACJKX010000016">
    <property type="protein sequence ID" value="MBM6929220.1"/>
    <property type="molecule type" value="Genomic_DNA"/>
</dbReference>
<dbReference type="RefSeq" id="WP_205050806.1">
    <property type="nucleotide sequence ID" value="NZ_JACJKX010000016.1"/>
</dbReference>
<gene>
    <name evidence="2" type="ORF">H5985_08075</name>
</gene>
<comment type="caution">
    <text evidence="2">The sequence shown here is derived from an EMBL/GenBank/DDBJ whole genome shotgun (WGS) entry which is preliminary data.</text>
</comment>